<evidence type="ECO:0000313" key="4">
    <source>
        <dbReference type="Proteomes" id="UP000030008"/>
    </source>
</evidence>
<accession>A0A099IA02</accession>
<dbReference type="InterPro" id="IPR025295">
    <property type="entry name" value="eCIS_core_dom"/>
</dbReference>
<evidence type="ECO:0000313" key="3">
    <source>
        <dbReference type="EMBL" id="KGJ54839.1"/>
    </source>
</evidence>
<feature type="domain" description="Lantibiotic biosynthesis protein dehydration" evidence="1">
    <location>
        <begin position="382"/>
        <end position="520"/>
    </location>
</feature>
<evidence type="ECO:0000259" key="2">
    <source>
        <dbReference type="Pfam" id="PF13699"/>
    </source>
</evidence>
<feature type="domain" description="eCIS core" evidence="2">
    <location>
        <begin position="18"/>
        <end position="81"/>
    </location>
</feature>
<name>A0A099IA02_CLOIN</name>
<dbReference type="Pfam" id="PF13699">
    <property type="entry name" value="eCIS_core"/>
    <property type="match status" value="1"/>
</dbReference>
<comment type="caution">
    <text evidence="3">The sequence shown here is derived from an EMBL/GenBank/DDBJ whole genome shotgun (WGS) entry which is preliminary data.</text>
</comment>
<dbReference type="RefSeq" id="WP_044903549.1">
    <property type="nucleotide sequence ID" value="NZ_JQIF01000007.1"/>
</dbReference>
<reference evidence="3 4" key="1">
    <citation type="submission" date="2014-08" db="EMBL/GenBank/DDBJ databases">
        <title>Clostridium innocuum, an unnegligible vancomycin-resistant pathogen causing extra-intestinal infections.</title>
        <authorList>
            <person name="Feng Y."/>
            <person name="Chiu C.-H."/>
        </authorList>
    </citation>
    <scope>NUCLEOTIDE SEQUENCE [LARGE SCALE GENOMIC DNA]</scope>
    <source>
        <strain evidence="3 4">AN88</strain>
    </source>
</reference>
<dbReference type="AlphaFoldDB" id="A0A099IA02"/>
<organism evidence="3 4">
    <name type="scientific">Clostridium innocuum</name>
    <dbReference type="NCBI Taxonomy" id="1522"/>
    <lineage>
        <taxon>Bacteria</taxon>
        <taxon>Bacillati</taxon>
        <taxon>Bacillota</taxon>
        <taxon>Clostridia</taxon>
        <taxon>Eubacteriales</taxon>
        <taxon>Clostridiaceae</taxon>
        <taxon>Clostridium</taxon>
    </lineage>
</organism>
<proteinExistence type="predicted"/>
<sequence>MMVYKSFKKSSRNKDMSAVLQTEFEQKSSIDLSDVQIHYNSSLPKQYMADAIAHNNQIDIASGKEHLLRHELTHIIQQKQGLVDVTEKRGNHYINTSGVLEKGADNAVIKRKPPMHKQQNIIQMAPITDHEIIDQILKAGVIYINPLYPELIAFFKDADSDDITTETLHAIIEFVYRTDTASVSYLHNLFQTFPFKANIPIYMDFIQFINRYPELGPSLLNFTNILGISASDYLISAFSKIPALVIDTFDLLVMQQDNIAAFSTLFQEQIPMCASDIMVSENITMANLGDSIYNILGEKSFTLFNDCISKLVHCCIPASISDVLLGCNLNVTEYILTVIDGQVYTADAAATEIDMKMFLHRLQLTADYVQSIYNKFHGKYLIKPTGSDPHLQGRQVVFLINASGGIFVYKNRPLEVDDELAGKNGFLEEAGELLITDPEMQFQGMCIDPVSHMEEVISPLGAPKTEPLDLETAKRNYFQLGALQTIASVTGIVDLHADNIIFSAVGLHIIDAECSFLSFTDTLIEHDRTSPFIMLYSPSMLSYTNSVFSIKMPDDQVVLSTTESPLLMEMFYKGKNYTLIKIKAEKATFLQILSKHLVNILSSRIVPIGTGDFGGLMYRYAFSNNKEDLLMNTIERIATNLMNDSYAYMAGHPKPVFQFDVMHNVLYDAFENHTIPALEFQWSTSKIYMDSQEICALHYRRNGTIVSFILEKVAQMIDSL</sequence>
<protein>
    <recommendedName>
        <fullName evidence="5">DUF4157 domain-containing protein</fullName>
    </recommendedName>
</protein>
<evidence type="ECO:0008006" key="5">
    <source>
        <dbReference type="Google" id="ProtNLM"/>
    </source>
</evidence>
<dbReference type="EMBL" id="JQIF01000007">
    <property type="protein sequence ID" value="KGJ54839.1"/>
    <property type="molecule type" value="Genomic_DNA"/>
</dbReference>
<dbReference type="Pfam" id="PF13575">
    <property type="entry name" value="DUF4135"/>
    <property type="match status" value="1"/>
</dbReference>
<gene>
    <name evidence="3" type="ORF">CIAN88_01460</name>
</gene>
<evidence type="ECO:0000259" key="1">
    <source>
        <dbReference type="Pfam" id="PF13575"/>
    </source>
</evidence>
<dbReference type="Proteomes" id="UP000030008">
    <property type="component" value="Unassembled WGS sequence"/>
</dbReference>
<dbReference type="InterPro" id="IPR025410">
    <property type="entry name" value="Lant_dehyd"/>
</dbReference>